<dbReference type="PROSITE" id="PS51194">
    <property type="entry name" value="HELICASE_CTER"/>
    <property type="match status" value="1"/>
</dbReference>
<feature type="domain" description="Helicase C-terminal" evidence="7">
    <location>
        <begin position="426"/>
        <end position="588"/>
    </location>
</feature>
<dbReference type="InterPro" id="IPR027417">
    <property type="entry name" value="P-loop_NTPase"/>
</dbReference>
<dbReference type="InterPro" id="IPR049730">
    <property type="entry name" value="SNF2/RAD54-like_C"/>
</dbReference>
<dbReference type="CDD" id="cd18011">
    <property type="entry name" value="DEXDc_RapA"/>
    <property type="match status" value="1"/>
</dbReference>
<dbReference type="GO" id="GO:0016787">
    <property type="term" value="F:hydrolase activity"/>
    <property type="evidence" value="ECO:0007669"/>
    <property type="project" value="UniProtKB-KW"/>
</dbReference>
<feature type="domain" description="Helicase ATP-binding" evidence="6">
    <location>
        <begin position="95"/>
        <end position="257"/>
    </location>
</feature>
<dbReference type="PROSITE" id="PS51192">
    <property type="entry name" value="HELICASE_ATP_BIND_1"/>
    <property type="match status" value="1"/>
</dbReference>
<dbReference type="Pfam" id="PF04851">
    <property type="entry name" value="ResIII"/>
    <property type="match status" value="1"/>
</dbReference>
<dbReference type="GO" id="GO:0140097">
    <property type="term" value="F:catalytic activity, acting on DNA"/>
    <property type="evidence" value="ECO:0007669"/>
    <property type="project" value="UniProtKB-ARBA"/>
</dbReference>
<evidence type="ECO:0000259" key="6">
    <source>
        <dbReference type="PROSITE" id="PS51192"/>
    </source>
</evidence>
<evidence type="ECO:0000256" key="5">
    <source>
        <dbReference type="SAM" id="Coils"/>
    </source>
</evidence>
<dbReference type="GO" id="GO:0005524">
    <property type="term" value="F:ATP binding"/>
    <property type="evidence" value="ECO:0007669"/>
    <property type="project" value="InterPro"/>
</dbReference>
<dbReference type="GO" id="GO:0003677">
    <property type="term" value="F:DNA binding"/>
    <property type="evidence" value="ECO:0007669"/>
    <property type="project" value="InterPro"/>
</dbReference>
<dbReference type="CDD" id="cd18793">
    <property type="entry name" value="SF2_C_SNF"/>
    <property type="match status" value="1"/>
</dbReference>
<dbReference type="Pfam" id="PF13020">
    <property type="entry name" value="NOV_C"/>
    <property type="match status" value="1"/>
</dbReference>
<dbReference type="InterPro" id="IPR006935">
    <property type="entry name" value="Helicase/UvrB_N"/>
</dbReference>
<protein>
    <submittedName>
        <fullName evidence="8">DUF3883 domain-containing protein</fullName>
    </submittedName>
</protein>
<dbReference type="InterPro" id="IPR057342">
    <property type="entry name" value="DEXDc_RapA"/>
</dbReference>
<gene>
    <name evidence="8" type="ORF">ENW66_09935</name>
</gene>
<dbReference type="SMART" id="SM00490">
    <property type="entry name" value="HELICc"/>
    <property type="match status" value="1"/>
</dbReference>
<keyword evidence="5" id="KW-0175">Coiled coil</keyword>
<dbReference type="Pfam" id="PF00271">
    <property type="entry name" value="Helicase_C"/>
    <property type="match status" value="1"/>
</dbReference>
<dbReference type="GO" id="GO:0120545">
    <property type="term" value="F:nucleic acid conformation isomerase activity"/>
    <property type="evidence" value="ECO:0007669"/>
    <property type="project" value="UniProtKB-ARBA"/>
</dbReference>
<keyword evidence="3" id="KW-0347">Helicase</keyword>
<dbReference type="Gene3D" id="3.40.50.10810">
    <property type="entry name" value="Tandem AAA-ATPase domain"/>
    <property type="match status" value="1"/>
</dbReference>
<evidence type="ECO:0000256" key="1">
    <source>
        <dbReference type="ARBA" id="ARBA00022741"/>
    </source>
</evidence>
<proteinExistence type="predicted"/>
<comment type="caution">
    <text evidence="8">The sequence shown here is derived from an EMBL/GenBank/DDBJ whole genome shotgun (WGS) entry which is preliminary data.</text>
</comment>
<dbReference type="InterPro" id="IPR038718">
    <property type="entry name" value="SNF2-like_sf"/>
</dbReference>
<feature type="coiled-coil region" evidence="5">
    <location>
        <begin position="368"/>
        <end position="395"/>
    </location>
</feature>
<organism evidence="8">
    <name type="scientific">Archaeoglobus fulgidus</name>
    <dbReference type="NCBI Taxonomy" id="2234"/>
    <lineage>
        <taxon>Archaea</taxon>
        <taxon>Methanobacteriati</taxon>
        <taxon>Methanobacteriota</taxon>
        <taxon>Archaeoglobi</taxon>
        <taxon>Archaeoglobales</taxon>
        <taxon>Archaeoglobaceae</taxon>
        <taxon>Archaeoglobus</taxon>
    </lineage>
</organism>
<dbReference type="SUPFAM" id="SSF52540">
    <property type="entry name" value="P-loop containing nucleoside triphosphate hydrolases"/>
    <property type="match status" value="2"/>
</dbReference>
<accession>A0A7C3RIV3</accession>
<evidence type="ECO:0000313" key="8">
    <source>
        <dbReference type="EMBL" id="HFW33246.1"/>
    </source>
</evidence>
<dbReference type="InterPro" id="IPR014001">
    <property type="entry name" value="Helicase_ATP-bd"/>
</dbReference>
<dbReference type="AlphaFoldDB" id="A0A7C3RIV3"/>
<dbReference type="PANTHER" id="PTHR45766:SF6">
    <property type="entry name" value="SWI_SNF-RELATED MATRIX-ASSOCIATED ACTIN-DEPENDENT REGULATOR OF CHROMATIN SUBFAMILY A-LIKE PROTEIN 1"/>
    <property type="match status" value="1"/>
</dbReference>
<keyword evidence="2" id="KW-0378">Hydrolase</keyword>
<dbReference type="InterPro" id="IPR001650">
    <property type="entry name" value="Helicase_C-like"/>
</dbReference>
<sequence length="1033" mass="120181">MLYRKVKVRDMEGIVLEVRDGFAKILARGEIFWYPLSEVEEIDVIDRLVKGEIDDPVDFILAMDAYRLDTEYKFNPYVLASSTKVEIFPHQIDEVTLMLDQPRILLADEVGLGKTIVAALVASELVARGLVKRMLFVVPKALVDKWLDELKNRFEIKAEFLDSAYLRIHGDPFRREEFCFVASMDTLKQDHFLNLLENASIDLVVVDEAHKLSRGTDRFRLGQVLAKRTKYMYFLTATPHRGDDEDFIERLRLLDPYITDIESARHLIIRNLKDHVVTIDGKEVFPPRESKTVEVPLSREELEIHEMLDEFIARKLYKAKLSGDSREINSVRFLGIILRKRASSSFYALKVSLENRLRRMGRGTSVDVEKIIKDLKEAEEEFDEEERDKKEQELLDKLILPEEFKEISAILKKISEIGDRDSKLKTLLEWIERIKSSDSGAKIVVFTEYRDTLTYLSKILSLKYKVATIDGSMSIESRKQVLEHFRDPNGAEIMVCTDAAGEGIDMQFSNVEINYDIPWNPTRLEQRMGRIHRIGQEKKVFYYNFVIKDTLDGYILSKLLDKIKNIKEALGYRVYDVLGTLVSEKDLNELFEELLRVPRERWEAEIRKLDDIVERRREILEKIDNLLAGHKLDRTKLEDIRKIGREAIDENEVKRFVEIFVNHRGGHVKRVGGEIYEIVLPRDIAYEMERGVIKGTFSRETALKTTFPYLALGNRAVMAMIKAAMKDRVSIFRHPYFKGFIFFFRVSVIDGKGQERYGRFVGIAEDGSVVDPKIVWDLEPCEVEDEVPKPGKVVEIAEKLEKKISEIALLDAENTFRKLDKIKEKSKSIVISFYSEEIAKLEAKAREYEKRKAETPHYGSLLKSTQTRMKKLRDELGEKLREIDESYNITPSYELVGIAYVIPFEDYDAKRAVELAGMKAVMDYECSRARTEEKRLKIRDVSHEFRGYDIESFDRVIEVKSFKTTGVIELTSNEWIVASRLGDYYWLYVVENALKNPRITLIKNPVKVFRDIAVKVPKIEYRYVIENWKEVVE</sequence>
<reference evidence="8" key="1">
    <citation type="journal article" date="2020" name="mSystems">
        <title>Genome- and Community-Level Interaction Insights into Carbon Utilization and Element Cycling Functions of Hydrothermarchaeota in Hydrothermal Sediment.</title>
        <authorList>
            <person name="Zhou Z."/>
            <person name="Liu Y."/>
            <person name="Xu W."/>
            <person name="Pan J."/>
            <person name="Luo Z.H."/>
            <person name="Li M."/>
        </authorList>
    </citation>
    <scope>NUCLEOTIDE SEQUENCE [LARGE SCALE GENOMIC DNA]</scope>
    <source>
        <strain evidence="8">SpSt-87</strain>
    </source>
</reference>
<dbReference type="SMART" id="SM00487">
    <property type="entry name" value="DEXDc"/>
    <property type="match status" value="1"/>
</dbReference>
<dbReference type="InterPro" id="IPR024975">
    <property type="entry name" value="NOV_C"/>
</dbReference>
<name>A0A7C3RIV3_ARCFL</name>
<dbReference type="EMBL" id="DTLB01000052">
    <property type="protein sequence ID" value="HFW33246.1"/>
    <property type="molecule type" value="Genomic_DNA"/>
</dbReference>
<keyword evidence="1" id="KW-0547">Nucleotide-binding</keyword>
<evidence type="ECO:0000256" key="3">
    <source>
        <dbReference type="ARBA" id="ARBA00022806"/>
    </source>
</evidence>
<evidence type="ECO:0000256" key="4">
    <source>
        <dbReference type="ARBA" id="ARBA00022840"/>
    </source>
</evidence>
<evidence type="ECO:0000256" key="2">
    <source>
        <dbReference type="ARBA" id="ARBA00022801"/>
    </source>
</evidence>
<dbReference type="PANTHER" id="PTHR45766">
    <property type="entry name" value="DNA ANNEALING HELICASE AND ENDONUCLEASE ZRANB3 FAMILY MEMBER"/>
    <property type="match status" value="1"/>
</dbReference>
<evidence type="ECO:0000259" key="7">
    <source>
        <dbReference type="PROSITE" id="PS51194"/>
    </source>
</evidence>
<keyword evidence="4" id="KW-0067">ATP-binding</keyword>
<dbReference type="Gene3D" id="3.40.50.300">
    <property type="entry name" value="P-loop containing nucleotide triphosphate hydrolases"/>
    <property type="match status" value="1"/>
</dbReference>
<feature type="coiled-coil region" evidence="5">
    <location>
        <begin position="831"/>
        <end position="882"/>
    </location>
</feature>